<dbReference type="Pfam" id="PF07676">
    <property type="entry name" value="PD40"/>
    <property type="match status" value="2"/>
</dbReference>
<dbReference type="AlphaFoldDB" id="A0A2S1LIN2"/>
<dbReference type="InterPro" id="IPR008969">
    <property type="entry name" value="CarboxyPept-like_regulatory"/>
</dbReference>
<comment type="subcellular location">
    <subcellularLocation>
        <location evidence="1">Cell outer membrane</location>
    </subcellularLocation>
</comment>
<dbReference type="Gene3D" id="2.120.10.30">
    <property type="entry name" value="TolB, C-terminal domain"/>
    <property type="match status" value="1"/>
</dbReference>
<keyword evidence="7" id="KW-0969">Cilium</keyword>
<proteinExistence type="predicted"/>
<dbReference type="InterPro" id="IPR011042">
    <property type="entry name" value="6-blade_b-propeller_TolB-like"/>
</dbReference>
<keyword evidence="7" id="KW-0966">Cell projection</keyword>
<feature type="chain" id="PRO_5015651475" evidence="5">
    <location>
        <begin position="22"/>
        <end position="649"/>
    </location>
</feature>
<dbReference type="Gene3D" id="3.30.1330.60">
    <property type="entry name" value="OmpA-like domain"/>
    <property type="match status" value="1"/>
</dbReference>
<dbReference type="InterPro" id="IPR050330">
    <property type="entry name" value="Bact_OuterMem_StrucFunc"/>
</dbReference>
<keyword evidence="8" id="KW-1185">Reference proteome</keyword>
<dbReference type="Gene3D" id="2.60.40.1120">
    <property type="entry name" value="Carboxypeptidase-like, regulatory domain"/>
    <property type="match status" value="1"/>
</dbReference>
<organism evidence="7 8">
    <name type="scientific">Flavobacterium faecale</name>
    <dbReference type="NCBI Taxonomy" id="1355330"/>
    <lineage>
        <taxon>Bacteria</taxon>
        <taxon>Pseudomonadati</taxon>
        <taxon>Bacteroidota</taxon>
        <taxon>Flavobacteriia</taxon>
        <taxon>Flavobacteriales</taxon>
        <taxon>Flavobacteriaceae</taxon>
        <taxon>Flavobacterium</taxon>
    </lineage>
</organism>
<evidence type="ECO:0000256" key="3">
    <source>
        <dbReference type="ARBA" id="ARBA00023237"/>
    </source>
</evidence>
<evidence type="ECO:0000256" key="2">
    <source>
        <dbReference type="ARBA" id="ARBA00023136"/>
    </source>
</evidence>
<keyword evidence="5" id="KW-0732">Signal</keyword>
<keyword evidence="7" id="KW-0282">Flagellum</keyword>
<feature type="domain" description="OmpA-like" evidence="6">
    <location>
        <begin position="523"/>
        <end position="649"/>
    </location>
</feature>
<dbReference type="Pfam" id="PF00691">
    <property type="entry name" value="OmpA"/>
    <property type="match status" value="1"/>
</dbReference>
<dbReference type="InterPro" id="IPR006665">
    <property type="entry name" value="OmpA-like"/>
</dbReference>
<keyword evidence="2 4" id="KW-0472">Membrane</keyword>
<dbReference type="PANTHER" id="PTHR30329">
    <property type="entry name" value="STATOR ELEMENT OF FLAGELLAR MOTOR COMPLEX"/>
    <property type="match status" value="1"/>
</dbReference>
<dbReference type="PRINTS" id="PR01021">
    <property type="entry name" value="OMPADOMAIN"/>
</dbReference>
<name>A0A2S1LIN2_9FLAO</name>
<protein>
    <submittedName>
        <fullName evidence="7">Flagellar motor protein MotB</fullName>
    </submittedName>
</protein>
<evidence type="ECO:0000313" key="7">
    <source>
        <dbReference type="EMBL" id="AWG23577.1"/>
    </source>
</evidence>
<dbReference type="PANTHER" id="PTHR30329:SF21">
    <property type="entry name" value="LIPOPROTEIN YIAD-RELATED"/>
    <property type="match status" value="1"/>
</dbReference>
<dbReference type="KEGG" id="ffa:FFWV33_06150"/>
<dbReference type="SUPFAM" id="SSF82171">
    <property type="entry name" value="DPP6 N-terminal domain-like"/>
    <property type="match status" value="1"/>
</dbReference>
<gene>
    <name evidence="7" type="ORF">FFWV33_06150</name>
</gene>
<dbReference type="PROSITE" id="PS51123">
    <property type="entry name" value="OMPA_2"/>
    <property type="match status" value="1"/>
</dbReference>
<evidence type="ECO:0000313" key="8">
    <source>
        <dbReference type="Proteomes" id="UP000244527"/>
    </source>
</evidence>
<dbReference type="SUPFAM" id="SSF103088">
    <property type="entry name" value="OmpA-like"/>
    <property type="match status" value="1"/>
</dbReference>
<accession>A0A2S1LIN2</accession>
<evidence type="ECO:0000256" key="1">
    <source>
        <dbReference type="ARBA" id="ARBA00004442"/>
    </source>
</evidence>
<feature type="signal peptide" evidence="5">
    <location>
        <begin position="1"/>
        <end position="21"/>
    </location>
</feature>
<evidence type="ECO:0000259" key="6">
    <source>
        <dbReference type="PROSITE" id="PS51123"/>
    </source>
</evidence>
<evidence type="ECO:0000256" key="5">
    <source>
        <dbReference type="SAM" id="SignalP"/>
    </source>
</evidence>
<reference evidence="7 8" key="1">
    <citation type="submission" date="2017-04" db="EMBL/GenBank/DDBJ databases">
        <title>Compelte genome sequence of WV33.</title>
        <authorList>
            <person name="Lee P.C."/>
        </authorList>
    </citation>
    <scope>NUCLEOTIDE SEQUENCE [LARGE SCALE GENOMIC DNA]</scope>
    <source>
        <strain evidence="7 8">WV33</strain>
    </source>
</reference>
<sequence>MKMRKIILTTVLLLFVQQNFAQKATVAAADKQYDRYAYIEAIATYERVASKGYKDEKMFQKLGNAYYFNANLEKAAYWYGELFAMNGDQPAEYCYRYSQALKSIGDYIKADKISSLFAKKASSDQRAILYSNDKKYLEEIQSNAGRFLIEDAGINSEYSDYGTAFSSDNLVFASARDTIGVSKKVFKWTNQSFTNLYSAQVQADGKLAEPTRFSKKINSKFHESTPVFTKDGTTMYFTRNNYLDGKRGKDSERITLLKIYKATKVDGEWKNIIELPFNSDSYSVAHPALNPDNSELYFASNMPGTLGQSDIFKVTINSDGTYSTPINLGNTINTEGRETFPFIAEDNELFFASDGRPGLGGLDIYRTKIGASTSTSFEEITNMSMPINSPQDDFALFMDSKSRIGFFTSNRTGGKGYDDIYKFSEVPCKQSLSGLITDAESNDILADAIVNLYDKNHKLLFNSKSDVNGIYNFAIDCGKTYIVEAKKEHYESNEDFVVIPKVTGDSKLPLKLTKDGCHLVVGADIAKCFGIKLIYFDLDKSFIRKDAALELEKILDVLKQYPTVKMDIRSHTDCRQTAKYNEALSDRRAKSTMAWLIKNGVEANRLTAKGYGETQLVNDCGCEPTNESSCTEEQHQMNRRSEFIVTAID</sequence>
<dbReference type="GO" id="GO:0009279">
    <property type="term" value="C:cell outer membrane"/>
    <property type="evidence" value="ECO:0007669"/>
    <property type="project" value="UniProtKB-SubCell"/>
</dbReference>
<dbReference type="InterPro" id="IPR036737">
    <property type="entry name" value="OmpA-like_sf"/>
</dbReference>
<evidence type="ECO:0000256" key="4">
    <source>
        <dbReference type="PROSITE-ProRule" id="PRU00473"/>
    </source>
</evidence>
<dbReference type="OrthoDB" id="9809364at2"/>
<dbReference type="InterPro" id="IPR011659">
    <property type="entry name" value="WD40"/>
</dbReference>
<dbReference type="SUPFAM" id="SSF49464">
    <property type="entry name" value="Carboxypeptidase regulatory domain-like"/>
    <property type="match status" value="1"/>
</dbReference>
<keyword evidence="3" id="KW-0998">Cell outer membrane</keyword>
<dbReference type="Proteomes" id="UP000244527">
    <property type="component" value="Chromosome"/>
</dbReference>
<dbReference type="CDD" id="cd07185">
    <property type="entry name" value="OmpA_C-like"/>
    <property type="match status" value="1"/>
</dbReference>
<dbReference type="EMBL" id="CP020918">
    <property type="protein sequence ID" value="AWG23577.1"/>
    <property type="molecule type" value="Genomic_DNA"/>
</dbReference>
<dbReference type="InterPro" id="IPR006664">
    <property type="entry name" value="OMP_bac"/>
</dbReference>